<dbReference type="InterPro" id="IPR036188">
    <property type="entry name" value="FAD/NAD-bd_sf"/>
</dbReference>
<evidence type="ECO:0000313" key="3">
    <source>
        <dbReference type="Proteomes" id="UP000177506"/>
    </source>
</evidence>
<gene>
    <name evidence="2" type="ORF">BEN49_20020</name>
</gene>
<keyword evidence="3" id="KW-1185">Reference proteome</keyword>
<evidence type="ECO:0008006" key="4">
    <source>
        <dbReference type="Google" id="ProtNLM"/>
    </source>
</evidence>
<proteinExistence type="predicted"/>
<reference evidence="2 3" key="1">
    <citation type="submission" date="2016-08" db="EMBL/GenBank/DDBJ databases">
        <title>Hymenobacter coccineus sp. nov., Hymenobacter lapidarius sp. nov. and Hymenobacter glacialis sp. nov., isolated from Antarctic soil.</title>
        <authorList>
            <person name="Sedlacek I."/>
            <person name="Kralova S."/>
            <person name="Kyrova K."/>
            <person name="Maslanova I."/>
            <person name="Stankova E."/>
            <person name="Vrbovska V."/>
            <person name="Nemec M."/>
            <person name="Bartak M."/>
            <person name="Svec P."/>
            <person name="Busse H.-J."/>
            <person name="Pantucek R."/>
        </authorList>
    </citation>
    <scope>NUCLEOTIDE SEQUENCE [LARGE SCALE GENOMIC DNA]</scope>
    <source>
        <strain evidence="2 3">CCM 8649</strain>
    </source>
</reference>
<protein>
    <recommendedName>
        <fullName evidence="4">FAD dependent oxidoreductase domain-containing protein</fullName>
    </recommendedName>
</protein>
<comment type="caution">
    <text evidence="2">The sequence shown here is derived from an EMBL/GenBank/DDBJ whole genome shotgun (WGS) entry which is preliminary data.</text>
</comment>
<sequence length="81" mass="8378">MVGQRAGVRPAVRRPQAAAGAHPAVPGLSFCGGYGSKGVVLAPRLAALMADWLLGQADLWPEVSLARYGALWPAPALAPEF</sequence>
<dbReference type="Proteomes" id="UP000177506">
    <property type="component" value="Unassembled WGS sequence"/>
</dbReference>
<feature type="compositionally biased region" description="Low complexity" evidence="1">
    <location>
        <begin position="1"/>
        <end position="21"/>
    </location>
</feature>
<evidence type="ECO:0000313" key="2">
    <source>
        <dbReference type="EMBL" id="OGX91396.1"/>
    </source>
</evidence>
<evidence type="ECO:0000256" key="1">
    <source>
        <dbReference type="SAM" id="MobiDB-lite"/>
    </source>
</evidence>
<dbReference type="SUPFAM" id="SSF51905">
    <property type="entry name" value="FAD/NAD(P)-binding domain"/>
    <property type="match status" value="1"/>
</dbReference>
<feature type="region of interest" description="Disordered" evidence="1">
    <location>
        <begin position="1"/>
        <end position="26"/>
    </location>
</feature>
<dbReference type="Gene3D" id="3.50.50.60">
    <property type="entry name" value="FAD/NAD(P)-binding domain"/>
    <property type="match status" value="1"/>
</dbReference>
<name>A0A1G1TKJ1_9BACT</name>
<dbReference type="AlphaFoldDB" id="A0A1G1TKJ1"/>
<dbReference type="EMBL" id="MDZA01000064">
    <property type="protein sequence ID" value="OGX91396.1"/>
    <property type="molecule type" value="Genomic_DNA"/>
</dbReference>
<organism evidence="2 3">
    <name type="scientific">Hymenobacter coccineus</name>
    <dbReference type="NCBI Taxonomy" id="1908235"/>
    <lineage>
        <taxon>Bacteria</taxon>
        <taxon>Pseudomonadati</taxon>
        <taxon>Bacteroidota</taxon>
        <taxon>Cytophagia</taxon>
        <taxon>Cytophagales</taxon>
        <taxon>Hymenobacteraceae</taxon>
        <taxon>Hymenobacter</taxon>
    </lineage>
</organism>
<accession>A0A1G1TKJ1</accession>